<protein>
    <submittedName>
        <fullName evidence="1">Uncharacterized protein</fullName>
    </submittedName>
</protein>
<proteinExistence type="predicted"/>
<reference evidence="1" key="1">
    <citation type="submission" date="2018-05" db="EMBL/GenBank/DDBJ databases">
        <authorList>
            <person name="Lanie J.A."/>
            <person name="Ng W.-L."/>
            <person name="Kazmierczak K.M."/>
            <person name="Andrzejewski T.M."/>
            <person name="Davidsen T.M."/>
            <person name="Wayne K.J."/>
            <person name="Tettelin H."/>
            <person name="Glass J.I."/>
            <person name="Rusch D."/>
            <person name="Podicherti R."/>
            <person name="Tsui H.-C.T."/>
            <person name="Winkler M.E."/>
        </authorList>
    </citation>
    <scope>NUCLEOTIDE SEQUENCE</scope>
</reference>
<accession>A0A381UMM2</accession>
<sequence>MKKKKTYPHLDWKMTYKDIPYKIETNPPEGIVWSPKSYKLKKSNIKLLTKMDRTTAATIRQEIYDDIIESENND</sequence>
<dbReference type="EMBL" id="UINC01006526">
    <property type="protein sequence ID" value="SVA28063.1"/>
    <property type="molecule type" value="Genomic_DNA"/>
</dbReference>
<organism evidence="1">
    <name type="scientific">marine metagenome</name>
    <dbReference type="NCBI Taxonomy" id="408172"/>
    <lineage>
        <taxon>unclassified sequences</taxon>
        <taxon>metagenomes</taxon>
        <taxon>ecological metagenomes</taxon>
    </lineage>
</organism>
<gene>
    <name evidence="1" type="ORF">METZ01_LOCUS80917</name>
</gene>
<evidence type="ECO:0000313" key="1">
    <source>
        <dbReference type="EMBL" id="SVA28063.1"/>
    </source>
</evidence>
<dbReference type="AlphaFoldDB" id="A0A381UMM2"/>
<name>A0A381UMM2_9ZZZZ</name>